<dbReference type="Pfam" id="PF13364">
    <property type="entry name" value="BetaGal_ABD2"/>
    <property type="match status" value="2"/>
</dbReference>
<evidence type="ECO:0000256" key="1">
    <source>
        <dbReference type="ARBA" id="ARBA00001412"/>
    </source>
</evidence>
<dbReference type="PANTHER" id="PTHR23421">
    <property type="entry name" value="BETA-GALACTOSIDASE RELATED"/>
    <property type="match status" value="1"/>
</dbReference>
<dbReference type="STRING" id="1196081.A0A364L6P9"/>
<dbReference type="InterPro" id="IPR025300">
    <property type="entry name" value="BetaGal_jelly_roll_dom"/>
</dbReference>
<dbReference type="PRINTS" id="PR00742">
    <property type="entry name" value="GLHYDRLASE35"/>
</dbReference>
<evidence type="ECO:0000256" key="8">
    <source>
        <dbReference type="RuleBase" id="RU003679"/>
    </source>
</evidence>
<dbReference type="SUPFAM" id="SSF51011">
    <property type="entry name" value="Glycosyl hydrolase domain"/>
    <property type="match status" value="1"/>
</dbReference>
<evidence type="ECO:0000313" key="12">
    <source>
        <dbReference type="Proteomes" id="UP000249363"/>
    </source>
</evidence>
<dbReference type="FunFam" id="2.102.20.10:FF:000001">
    <property type="entry name" value="Beta-galactosidase A"/>
    <property type="match status" value="1"/>
</dbReference>
<reference evidence="11 12" key="1">
    <citation type="journal article" date="2017" name="Biotechnol. Biofuels">
        <title>Differential beta-glucosidase expression as a function of carbon source availability in Talaromyces amestolkiae: a genomic and proteomic approach.</title>
        <authorList>
            <person name="de Eugenio L.I."/>
            <person name="Mendez-Liter J.A."/>
            <person name="Nieto-Dominguez M."/>
            <person name="Alonso L."/>
            <person name="Gil-Munoz J."/>
            <person name="Barriuso J."/>
            <person name="Prieto A."/>
            <person name="Martinez M.J."/>
        </authorList>
    </citation>
    <scope>NUCLEOTIDE SEQUENCE [LARGE SCALE GENOMIC DNA]</scope>
    <source>
        <strain evidence="11 12">CIB</strain>
    </source>
</reference>
<keyword evidence="4 9" id="KW-0732">Signal</keyword>
<dbReference type="EC" id="3.2.1.23" evidence="3"/>
<evidence type="ECO:0000256" key="4">
    <source>
        <dbReference type="ARBA" id="ARBA00022729"/>
    </source>
</evidence>
<dbReference type="InterPro" id="IPR018954">
    <property type="entry name" value="Betagal_dom2"/>
</dbReference>
<evidence type="ECO:0000256" key="2">
    <source>
        <dbReference type="ARBA" id="ARBA00009809"/>
    </source>
</evidence>
<evidence type="ECO:0000256" key="3">
    <source>
        <dbReference type="ARBA" id="ARBA00012756"/>
    </source>
</evidence>
<dbReference type="InterPro" id="IPR025972">
    <property type="entry name" value="BetaGal_dom3"/>
</dbReference>
<keyword evidence="6" id="KW-0325">Glycoprotein</keyword>
<feature type="domain" description="Beta-galactosidase" evidence="10">
    <location>
        <begin position="397"/>
        <end position="585"/>
    </location>
</feature>
<dbReference type="Proteomes" id="UP000249363">
    <property type="component" value="Unassembled WGS sequence"/>
</dbReference>
<accession>A0A364L6P9</accession>
<evidence type="ECO:0000259" key="10">
    <source>
        <dbReference type="SMART" id="SM01029"/>
    </source>
</evidence>
<dbReference type="InterPro" id="IPR017853">
    <property type="entry name" value="GH"/>
</dbReference>
<gene>
    <name evidence="11" type="ORF">BHQ10_007494</name>
</gene>
<keyword evidence="7" id="KW-0326">Glycosidase</keyword>
<comment type="catalytic activity">
    <reaction evidence="1">
        <text>Hydrolysis of terminal non-reducing beta-D-galactose residues in beta-D-galactosides.</text>
        <dbReference type="EC" id="3.2.1.23"/>
    </reaction>
</comment>
<dbReference type="RefSeq" id="XP_040735997.1">
    <property type="nucleotide sequence ID" value="XM_040880195.1"/>
</dbReference>
<dbReference type="Gene3D" id="2.102.20.10">
    <property type="entry name" value="Beta-galactosidase, domain 2"/>
    <property type="match status" value="1"/>
</dbReference>
<dbReference type="Gene3D" id="3.20.20.80">
    <property type="entry name" value="Glycosidases"/>
    <property type="match status" value="1"/>
</dbReference>
<name>A0A364L6P9_TALAM</name>
<organism evidence="11 12">
    <name type="scientific">Talaromyces amestolkiae</name>
    <dbReference type="NCBI Taxonomy" id="1196081"/>
    <lineage>
        <taxon>Eukaryota</taxon>
        <taxon>Fungi</taxon>
        <taxon>Dikarya</taxon>
        <taxon>Ascomycota</taxon>
        <taxon>Pezizomycotina</taxon>
        <taxon>Eurotiomycetes</taxon>
        <taxon>Eurotiomycetidae</taxon>
        <taxon>Eurotiales</taxon>
        <taxon>Trichocomaceae</taxon>
        <taxon>Talaromyces</taxon>
        <taxon>Talaromyces sect. Talaromyces</taxon>
    </lineage>
</organism>
<evidence type="ECO:0000256" key="6">
    <source>
        <dbReference type="ARBA" id="ARBA00023180"/>
    </source>
</evidence>
<dbReference type="FunFam" id="3.20.20.80:FF:000040">
    <property type="entry name" value="Beta-galactosidase A"/>
    <property type="match status" value="1"/>
</dbReference>
<evidence type="ECO:0000256" key="5">
    <source>
        <dbReference type="ARBA" id="ARBA00022801"/>
    </source>
</evidence>
<dbReference type="EMBL" id="MIKG01000015">
    <property type="protein sequence ID" value="RAO71482.1"/>
    <property type="molecule type" value="Genomic_DNA"/>
</dbReference>
<dbReference type="InterPro" id="IPR037110">
    <property type="entry name" value="Betagal_dom2_sf"/>
</dbReference>
<dbReference type="GO" id="GO:0004565">
    <property type="term" value="F:beta-galactosidase activity"/>
    <property type="evidence" value="ECO:0007669"/>
    <property type="project" value="UniProtKB-EC"/>
</dbReference>
<dbReference type="GO" id="GO:0005975">
    <property type="term" value="P:carbohydrate metabolic process"/>
    <property type="evidence" value="ECO:0007669"/>
    <property type="project" value="InterPro"/>
</dbReference>
<comment type="similarity">
    <text evidence="2 8">Belongs to the glycosyl hydrolase 35 family.</text>
</comment>
<dbReference type="InterPro" id="IPR001944">
    <property type="entry name" value="Glycoside_Hdrlase_35"/>
</dbReference>
<dbReference type="Pfam" id="PF13363">
    <property type="entry name" value="BetaGal_dom3"/>
    <property type="match status" value="1"/>
</dbReference>
<evidence type="ECO:0000256" key="9">
    <source>
        <dbReference type="SAM" id="SignalP"/>
    </source>
</evidence>
<feature type="signal peptide" evidence="9">
    <location>
        <begin position="1"/>
        <end position="21"/>
    </location>
</feature>
<evidence type="ECO:0000313" key="11">
    <source>
        <dbReference type="EMBL" id="RAO71482.1"/>
    </source>
</evidence>
<dbReference type="OrthoDB" id="1657402at2759"/>
<comment type="caution">
    <text evidence="11">The sequence shown here is derived from an EMBL/GenBank/DDBJ whole genome shotgun (WGS) entry which is preliminary data.</text>
</comment>
<keyword evidence="5" id="KW-0378">Hydrolase</keyword>
<dbReference type="SMART" id="SM01029">
    <property type="entry name" value="BetaGal_dom2"/>
    <property type="match status" value="1"/>
</dbReference>
<proteinExistence type="inferred from homology"/>
<dbReference type="Gene3D" id="2.60.390.10">
    <property type="entry name" value="Beta-galactosidase, domain 3"/>
    <property type="match status" value="1"/>
</dbReference>
<sequence>MARLLTKILVYFLLFASPLLANQWPLHNDSLNDVVQWDHYSFELNGQRLFVFAGEWHYWRIPVPELWIDILEKIKAAGFTAFAMYVNWAYHAPNNHTVDFSTGAHDITPILEMAKEVGLYVLLRPGPYINAETNAGGFPLWVTTGEYGSLRNNDSRYTAAWEPYFTKISEITSKYQISSGGNVITYQIENEFGDQWTGSPSLRVEYEPAAKYMELLEANARQNGVDIPLIANEPNVRAISWGKDWSNSSANVDVVGLDSYPSCWSCDLSVCTGTNGEYIAYEVVDYYDYFQETQPTMPSFLAEFQGGSYNPWGGPAGGCPGDIGPDFANLFYRWNIGQRVTAINLYMIFGGTNWGAIATPVVATSYDYSSPISENRTIGAKYYETKLLTMFTRAAKDLTVTDLVGNGTQYSTNSAVQAYVIKNPNTNGTFYVTLHTNSSSSTDETFQLRVQTSFGALSVPRYGNSIQLNGHQSKIIVTDFQFGSHKLLYSTAEVLTYAVLDGIPTLALWVPTGESGEFSVLGGKWASVQRCEGCSGVGFYPGQDSSNQTGSELTVSFTQGQGMSVIELDTGVRVLLLDRESAYYFWAPALNTDPSVPADQSVLIQGPHLVRSAKIDGSTIHLKGDSAQASPIEVFASKQVQVIFWNDKELKTSKTSYGSLQASLPQPPTIKLPSLGPWKYNDSLPEKAQDYKDTSAAWISADHLNTSNPTVPTTYPVLYADEYGDPPECFHNSIRIWRGYFTGNATGVILSVQGGDAFGFSVWLNGQFLDSYLGDASVEQSNLTLPFDVSHISTSSENVLVVVHDDTGHDETTGALNPRGILQATLVSENGSVKFSQWRVAGTAGGETNIDSTRGPYNEGGLYAERMGWHLPGFKDDSWSGTGSQLNFTAADIKFYRTNAPLKIPEGADVSISFELSACGTTDAFRAQLFVNGYQMGRFNPYIGNQIEFPVPPGILDYTGDNTIGLSLWAQTESGACASVDWKINYVLESSLDVTFDAEYLRPGWTSERLQYS</sequence>
<feature type="chain" id="PRO_5016992269" description="beta-galactosidase" evidence="9">
    <location>
        <begin position="22"/>
        <end position="1013"/>
    </location>
</feature>
<dbReference type="Pfam" id="PF01301">
    <property type="entry name" value="Glyco_hydro_35"/>
    <property type="match status" value="1"/>
</dbReference>
<dbReference type="InterPro" id="IPR036833">
    <property type="entry name" value="BetaGal_dom3_sf"/>
</dbReference>
<dbReference type="GeneID" id="63796709"/>
<dbReference type="InterPro" id="IPR031330">
    <property type="entry name" value="Gly_Hdrlase_35_cat"/>
</dbReference>
<dbReference type="InterPro" id="IPR008979">
    <property type="entry name" value="Galactose-bd-like_sf"/>
</dbReference>
<dbReference type="Gene3D" id="2.60.120.260">
    <property type="entry name" value="Galactose-binding domain-like"/>
    <property type="match status" value="2"/>
</dbReference>
<dbReference type="AlphaFoldDB" id="A0A364L6P9"/>
<dbReference type="SUPFAM" id="SSF51445">
    <property type="entry name" value="(Trans)glycosidases"/>
    <property type="match status" value="1"/>
</dbReference>
<keyword evidence="12" id="KW-1185">Reference proteome</keyword>
<dbReference type="SUPFAM" id="SSF117100">
    <property type="entry name" value="Beta-galactosidase LacA, domain 3"/>
    <property type="match status" value="1"/>
</dbReference>
<protein>
    <recommendedName>
        <fullName evidence="3">beta-galactosidase</fullName>
        <ecNumber evidence="3">3.2.1.23</ecNumber>
    </recommendedName>
</protein>
<dbReference type="SUPFAM" id="SSF49785">
    <property type="entry name" value="Galactose-binding domain-like"/>
    <property type="match status" value="2"/>
</dbReference>
<dbReference type="Pfam" id="PF10435">
    <property type="entry name" value="BetaGal_dom2"/>
    <property type="match status" value="1"/>
</dbReference>
<evidence type="ECO:0000256" key="7">
    <source>
        <dbReference type="ARBA" id="ARBA00023295"/>
    </source>
</evidence>